<organism evidence="2 3">
    <name type="scientific">Operophtera brumata</name>
    <name type="common">Winter moth</name>
    <name type="synonym">Phalaena brumata</name>
    <dbReference type="NCBI Taxonomy" id="104452"/>
    <lineage>
        <taxon>Eukaryota</taxon>
        <taxon>Metazoa</taxon>
        <taxon>Ecdysozoa</taxon>
        <taxon>Arthropoda</taxon>
        <taxon>Hexapoda</taxon>
        <taxon>Insecta</taxon>
        <taxon>Pterygota</taxon>
        <taxon>Neoptera</taxon>
        <taxon>Endopterygota</taxon>
        <taxon>Lepidoptera</taxon>
        <taxon>Glossata</taxon>
        <taxon>Ditrysia</taxon>
        <taxon>Geometroidea</taxon>
        <taxon>Geometridae</taxon>
        <taxon>Larentiinae</taxon>
        <taxon>Operophtera</taxon>
    </lineage>
</organism>
<keyword evidence="3" id="KW-1185">Reference proteome</keyword>
<dbReference type="AlphaFoldDB" id="A0A0L7KSI0"/>
<protein>
    <submittedName>
        <fullName evidence="2">Uncharacterized protein</fullName>
    </submittedName>
</protein>
<gene>
    <name evidence="2" type="ORF">OBRU01_21925</name>
</gene>
<feature type="signal peptide" evidence="1">
    <location>
        <begin position="1"/>
        <end position="16"/>
    </location>
</feature>
<accession>A0A0L7KSI0</accession>
<feature type="chain" id="PRO_5005572754" evidence="1">
    <location>
        <begin position="17"/>
        <end position="112"/>
    </location>
</feature>
<dbReference type="Proteomes" id="UP000037510">
    <property type="component" value="Unassembled WGS sequence"/>
</dbReference>
<sequence>MKSSMLLLACATLAVAIPPPHPDVVQVRLEEERLPHHLRKPALHNPNLRDVFNREAHSVSRKEIYNILTHAGLLSRTDNRSSQQLRHQPAIVRGHDPDILPFLQSQDLLQYL</sequence>
<evidence type="ECO:0000256" key="1">
    <source>
        <dbReference type="SAM" id="SignalP"/>
    </source>
</evidence>
<keyword evidence="1" id="KW-0732">Signal</keyword>
<reference evidence="2 3" key="1">
    <citation type="journal article" date="2015" name="Genome Biol. Evol.">
        <title>The genome of winter moth (Operophtera brumata) provides a genomic perspective on sexual dimorphism and phenology.</title>
        <authorList>
            <person name="Derks M.F."/>
            <person name="Smit S."/>
            <person name="Salis L."/>
            <person name="Schijlen E."/>
            <person name="Bossers A."/>
            <person name="Mateman C."/>
            <person name="Pijl A.S."/>
            <person name="de Ridder D."/>
            <person name="Groenen M.A."/>
            <person name="Visser M.E."/>
            <person name="Megens H.J."/>
        </authorList>
    </citation>
    <scope>NUCLEOTIDE SEQUENCE [LARGE SCALE GENOMIC DNA]</scope>
    <source>
        <strain evidence="2">WM2013NL</strain>
        <tissue evidence="2">Head and thorax</tissue>
    </source>
</reference>
<evidence type="ECO:0000313" key="3">
    <source>
        <dbReference type="Proteomes" id="UP000037510"/>
    </source>
</evidence>
<evidence type="ECO:0000313" key="2">
    <source>
        <dbReference type="EMBL" id="KOB65999.1"/>
    </source>
</evidence>
<name>A0A0L7KSI0_OPEBR</name>
<dbReference type="EMBL" id="JTDY01006454">
    <property type="protein sequence ID" value="KOB65999.1"/>
    <property type="molecule type" value="Genomic_DNA"/>
</dbReference>
<proteinExistence type="predicted"/>
<comment type="caution">
    <text evidence="2">The sequence shown here is derived from an EMBL/GenBank/DDBJ whole genome shotgun (WGS) entry which is preliminary data.</text>
</comment>
<dbReference type="STRING" id="104452.A0A0L7KSI0"/>